<reference evidence="6" key="3">
    <citation type="submission" date="2025-04" db="UniProtKB">
        <authorList>
            <consortium name="RefSeq"/>
        </authorList>
    </citation>
    <scope>IDENTIFICATION</scope>
    <source>
        <strain evidence="6">CBS 304.34</strain>
    </source>
</reference>
<feature type="transmembrane region" description="Helical" evidence="3">
    <location>
        <begin position="224"/>
        <end position="242"/>
    </location>
</feature>
<dbReference type="EMBL" id="MU003708">
    <property type="protein sequence ID" value="KAF2806066.1"/>
    <property type="molecule type" value="Genomic_DNA"/>
</dbReference>
<feature type="region of interest" description="Disordered" evidence="2">
    <location>
        <begin position="1"/>
        <end position="29"/>
    </location>
</feature>
<dbReference type="RefSeq" id="XP_033573030.1">
    <property type="nucleotide sequence ID" value="XM_033712335.1"/>
</dbReference>
<sequence>MNSNAARAKQDLARPNNRDSPNAKRQQELKSELKKIGELQRGSMSGRNAIFEKMKKLDEQIKFRQNELKTAKGRINFRTVKDVDREIDRLQKQVDTSTMKIVDEKKVFSEISNLRKARKNFATFDQMQKAIDELRVQHSEQKKLLDDIMDPSSNRRIQAQYNPSIGNFDENGFRRVPRKVPQNAPRKKIRPQRRPITAATIIGCGAFAVPLVGGMRLFCRGITWPLMLTSVMSLATFIMYGFDKYRSRNSGWRVRETTMHLFEMLGGWPGALLGQHYFQHKTMKKAFQAQFWIIVGIHQLLWFATWRNVS</sequence>
<gene>
    <name evidence="4 6" type="ORF">BDZ99DRAFT_103414</name>
</gene>
<name>A0A6A6YB59_9PEZI</name>
<dbReference type="PANTHER" id="PTHR31027:SF2">
    <property type="entry name" value="LEBERCILIN DOMAIN-CONTAINING PROTEIN"/>
    <property type="match status" value="1"/>
</dbReference>
<feature type="transmembrane region" description="Helical" evidence="3">
    <location>
        <begin position="196"/>
        <end position="218"/>
    </location>
</feature>
<dbReference type="AlphaFoldDB" id="A0A6A6YB59"/>
<dbReference type="Gene3D" id="1.20.5.170">
    <property type="match status" value="1"/>
</dbReference>
<reference evidence="4 6" key="1">
    <citation type="journal article" date="2020" name="Stud. Mycol.">
        <title>101 Dothideomycetes genomes: a test case for predicting lifestyles and emergence of pathogens.</title>
        <authorList>
            <person name="Haridas S."/>
            <person name="Albert R."/>
            <person name="Binder M."/>
            <person name="Bloem J."/>
            <person name="Labutti K."/>
            <person name="Salamov A."/>
            <person name="Andreopoulos B."/>
            <person name="Baker S."/>
            <person name="Barry K."/>
            <person name="Bills G."/>
            <person name="Bluhm B."/>
            <person name="Cannon C."/>
            <person name="Castanera R."/>
            <person name="Culley D."/>
            <person name="Daum C."/>
            <person name="Ezra D."/>
            <person name="Gonzalez J."/>
            <person name="Henrissat B."/>
            <person name="Kuo A."/>
            <person name="Liang C."/>
            <person name="Lipzen A."/>
            <person name="Lutzoni F."/>
            <person name="Magnuson J."/>
            <person name="Mondo S."/>
            <person name="Nolan M."/>
            <person name="Ohm R."/>
            <person name="Pangilinan J."/>
            <person name="Park H.-J."/>
            <person name="Ramirez L."/>
            <person name="Alfaro M."/>
            <person name="Sun H."/>
            <person name="Tritt A."/>
            <person name="Yoshinaga Y."/>
            <person name="Zwiers L.-H."/>
            <person name="Turgeon B."/>
            <person name="Goodwin S."/>
            <person name="Spatafora J."/>
            <person name="Crous P."/>
            <person name="Grigoriev I."/>
        </authorList>
    </citation>
    <scope>NUCLEOTIDE SEQUENCE</scope>
    <source>
        <strain evidence="4 6">CBS 304.34</strain>
    </source>
</reference>
<dbReference type="GeneID" id="54453228"/>
<evidence type="ECO:0000256" key="3">
    <source>
        <dbReference type="SAM" id="Phobius"/>
    </source>
</evidence>
<evidence type="ECO:0000313" key="6">
    <source>
        <dbReference type="RefSeq" id="XP_033573030.1"/>
    </source>
</evidence>
<dbReference type="InterPro" id="IPR039604">
    <property type="entry name" value="Bfr1"/>
</dbReference>
<dbReference type="OrthoDB" id="10259680at2759"/>
<dbReference type="GO" id="GO:0042175">
    <property type="term" value="C:nuclear outer membrane-endoplasmic reticulum membrane network"/>
    <property type="evidence" value="ECO:0007669"/>
    <property type="project" value="TreeGrafter"/>
</dbReference>
<proteinExistence type="predicted"/>
<feature type="coiled-coil region" evidence="1">
    <location>
        <begin position="54"/>
        <end position="100"/>
    </location>
</feature>
<dbReference type="InterPro" id="IPR010718">
    <property type="entry name" value="DUF1294"/>
</dbReference>
<organism evidence="4">
    <name type="scientific">Mytilinidion resinicola</name>
    <dbReference type="NCBI Taxonomy" id="574789"/>
    <lineage>
        <taxon>Eukaryota</taxon>
        <taxon>Fungi</taxon>
        <taxon>Dikarya</taxon>
        <taxon>Ascomycota</taxon>
        <taxon>Pezizomycotina</taxon>
        <taxon>Dothideomycetes</taxon>
        <taxon>Pleosporomycetidae</taxon>
        <taxon>Mytilinidiales</taxon>
        <taxon>Mytilinidiaceae</taxon>
        <taxon>Mytilinidion</taxon>
    </lineage>
</organism>
<keyword evidence="1" id="KW-0175">Coiled coil</keyword>
<dbReference type="GO" id="GO:0008298">
    <property type="term" value="P:intracellular mRNA localization"/>
    <property type="evidence" value="ECO:0007669"/>
    <property type="project" value="TreeGrafter"/>
</dbReference>
<keyword evidence="3" id="KW-0472">Membrane</keyword>
<keyword evidence="5" id="KW-1185">Reference proteome</keyword>
<evidence type="ECO:0000256" key="1">
    <source>
        <dbReference type="SAM" id="Coils"/>
    </source>
</evidence>
<dbReference type="GO" id="GO:0003729">
    <property type="term" value="F:mRNA binding"/>
    <property type="evidence" value="ECO:0007669"/>
    <property type="project" value="TreeGrafter"/>
</dbReference>
<accession>A0A6A6YB59</accession>
<keyword evidence="3" id="KW-0812">Transmembrane</keyword>
<evidence type="ECO:0000256" key="2">
    <source>
        <dbReference type="SAM" id="MobiDB-lite"/>
    </source>
</evidence>
<dbReference type="Pfam" id="PF06961">
    <property type="entry name" value="DUF1294"/>
    <property type="match status" value="1"/>
</dbReference>
<keyword evidence="3" id="KW-1133">Transmembrane helix</keyword>
<protein>
    <submittedName>
        <fullName evidence="4 6">DUF1294-domain-containing protein</fullName>
    </submittedName>
</protein>
<dbReference type="GO" id="GO:0005783">
    <property type="term" value="C:endoplasmic reticulum"/>
    <property type="evidence" value="ECO:0007669"/>
    <property type="project" value="TreeGrafter"/>
</dbReference>
<reference evidence="6" key="2">
    <citation type="submission" date="2020-04" db="EMBL/GenBank/DDBJ databases">
        <authorList>
            <consortium name="NCBI Genome Project"/>
        </authorList>
    </citation>
    <scope>NUCLEOTIDE SEQUENCE</scope>
    <source>
        <strain evidence="6">CBS 304.34</strain>
    </source>
</reference>
<dbReference type="GO" id="GO:1990904">
    <property type="term" value="C:ribonucleoprotein complex"/>
    <property type="evidence" value="ECO:0007669"/>
    <property type="project" value="TreeGrafter"/>
</dbReference>
<dbReference type="Proteomes" id="UP000504636">
    <property type="component" value="Unplaced"/>
</dbReference>
<dbReference type="PANTHER" id="PTHR31027">
    <property type="entry name" value="NUCLEAR SEGREGATION PROTEIN BFR1"/>
    <property type="match status" value="1"/>
</dbReference>
<evidence type="ECO:0000313" key="4">
    <source>
        <dbReference type="EMBL" id="KAF2806066.1"/>
    </source>
</evidence>
<evidence type="ECO:0000313" key="5">
    <source>
        <dbReference type="Proteomes" id="UP000504636"/>
    </source>
</evidence>
<feature type="transmembrane region" description="Helical" evidence="3">
    <location>
        <begin position="289"/>
        <end position="306"/>
    </location>
</feature>